<evidence type="ECO:0000256" key="3">
    <source>
        <dbReference type="ARBA" id="ARBA00022884"/>
    </source>
</evidence>
<dbReference type="GO" id="GO:1990904">
    <property type="term" value="C:ribonucleoprotein complex"/>
    <property type="evidence" value="ECO:0007669"/>
    <property type="project" value="UniProtKB-KW"/>
</dbReference>
<dbReference type="InterPro" id="IPR009027">
    <property type="entry name" value="Ribosomal_bL9/RNase_H1_N"/>
</dbReference>
<dbReference type="InterPro" id="IPR020069">
    <property type="entry name" value="Ribosomal_bL9_C"/>
</dbReference>
<feature type="domain" description="Large ribosomal subunit protein bL9 C-terminal" evidence="9">
    <location>
        <begin position="65"/>
        <end position="142"/>
    </location>
</feature>
<protein>
    <recommendedName>
        <fullName evidence="6 7">Large ribosomal subunit protein bL9</fullName>
    </recommendedName>
</protein>
<dbReference type="SUPFAM" id="SSF55653">
    <property type="entry name" value="Ribosomal protein L9 C-domain"/>
    <property type="match status" value="1"/>
</dbReference>
<evidence type="ECO:0000256" key="1">
    <source>
        <dbReference type="ARBA" id="ARBA00010605"/>
    </source>
</evidence>
<dbReference type="InterPro" id="IPR020070">
    <property type="entry name" value="Ribosomal_bL9_N"/>
</dbReference>
<evidence type="ECO:0000313" key="11">
    <source>
        <dbReference type="Proteomes" id="UP000176413"/>
    </source>
</evidence>
<keyword evidence="3 7" id="KW-0694">RNA-binding</keyword>
<evidence type="ECO:0000259" key="8">
    <source>
        <dbReference type="Pfam" id="PF01281"/>
    </source>
</evidence>
<accession>A0A1F6M9M3</accession>
<reference evidence="10 11" key="1">
    <citation type="journal article" date="2016" name="Nat. Commun.">
        <title>Thousands of microbial genomes shed light on interconnected biogeochemical processes in an aquifer system.</title>
        <authorList>
            <person name="Anantharaman K."/>
            <person name="Brown C.T."/>
            <person name="Hug L.A."/>
            <person name="Sharon I."/>
            <person name="Castelle C.J."/>
            <person name="Probst A.J."/>
            <person name="Thomas B.C."/>
            <person name="Singh A."/>
            <person name="Wilkins M.J."/>
            <person name="Karaoz U."/>
            <person name="Brodie E.L."/>
            <person name="Williams K.H."/>
            <person name="Hubbard S.S."/>
            <person name="Banfield J.F."/>
        </authorList>
    </citation>
    <scope>NUCLEOTIDE SEQUENCE [LARGE SCALE GENOMIC DNA]</scope>
</reference>
<dbReference type="InterPro" id="IPR036791">
    <property type="entry name" value="Ribosomal_bL9_C_sf"/>
</dbReference>
<dbReference type="NCBIfam" id="TIGR00158">
    <property type="entry name" value="L9"/>
    <property type="match status" value="1"/>
</dbReference>
<dbReference type="Gene3D" id="3.40.5.10">
    <property type="entry name" value="Ribosomal protein L9, N-terminal domain"/>
    <property type="match status" value="1"/>
</dbReference>
<dbReference type="GO" id="GO:0006412">
    <property type="term" value="P:translation"/>
    <property type="evidence" value="ECO:0007669"/>
    <property type="project" value="UniProtKB-UniRule"/>
</dbReference>
<keyword evidence="4 7" id="KW-0689">Ribosomal protein</keyword>
<evidence type="ECO:0000313" key="10">
    <source>
        <dbReference type="EMBL" id="OGH68327.1"/>
    </source>
</evidence>
<evidence type="ECO:0000256" key="5">
    <source>
        <dbReference type="ARBA" id="ARBA00023274"/>
    </source>
</evidence>
<gene>
    <name evidence="7" type="primary">rplI</name>
    <name evidence="10" type="ORF">A3D53_00440</name>
</gene>
<dbReference type="HAMAP" id="MF_00503">
    <property type="entry name" value="Ribosomal_bL9"/>
    <property type="match status" value="1"/>
</dbReference>
<comment type="caution">
    <text evidence="10">The sequence shown here is derived from an EMBL/GenBank/DDBJ whole genome shotgun (WGS) entry which is preliminary data.</text>
</comment>
<evidence type="ECO:0000256" key="7">
    <source>
        <dbReference type="HAMAP-Rule" id="MF_00503"/>
    </source>
</evidence>
<dbReference type="Pfam" id="PF03948">
    <property type="entry name" value="Ribosomal_L9_C"/>
    <property type="match status" value="1"/>
</dbReference>
<dbReference type="InterPro" id="IPR036935">
    <property type="entry name" value="Ribosomal_bL9_N_sf"/>
</dbReference>
<feature type="domain" description="Ribosomal protein L9" evidence="8">
    <location>
        <begin position="1"/>
        <end position="46"/>
    </location>
</feature>
<sequence>MKVILVQDVKGVGRAEEVKEVADGYARNFLFPHHLAIPASGKAIADITAKHHRQDKQVKNDLKREQALASKIDGFELDLQEKANEQGVFYAAVTPEKIAAALDKVGYKVKLDKIVTKPIKKPGAYQIKILFSHGLESTITVILAAK</sequence>
<dbReference type="Pfam" id="PF01281">
    <property type="entry name" value="Ribosomal_L9_N"/>
    <property type="match status" value="1"/>
</dbReference>
<dbReference type="SUPFAM" id="SSF55658">
    <property type="entry name" value="L9 N-domain-like"/>
    <property type="match status" value="1"/>
</dbReference>
<dbReference type="EMBL" id="MFQA01000047">
    <property type="protein sequence ID" value="OGH68327.1"/>
    <property type="molecule type" value="Genomic_DNA"/>
</dbReference>
<dbReference type="Proteomes" id="UP000176413">
    <property type="component" value="Unassembled WGS sequence"/>
</dbReference>
<organism evidence="10 11">
    <name type="scientific">Candidatus Magasanikbacteria bacterium RIFCSPHIGHO2_02_FULL_45_10</name>
    <dbReference type="NCBI Taxonomy" id="1798679"/>
    <lineage>
        <taxon>Bacteria</taxon>
        <taxon>Candidatus Magasanikiibacteriota</taxon>
    </lineage>
</organism>
<dbReference type="GO" id="GO:0005840">
    <property type="term" value="C:ribosome"/>
    <property type="evidence" value="ECO:0007669"/>
    <property type="project" value="UniProtKB-KW"/>
</dbReference>
<proteinExistence type="inferred from homology"/>
<dbReference type="GO" id="GO:0003735">
    <property type="term" value="F:structural constituent of ribosome"/>
    <property type="evidence" value="ECO:0007669"/>
    <property type="project" value="InterPro"/>
</dbReference>
<evidence type="ECO:0000256" key="6">
    <source>
        <dbReference type="ARBA" id="ARBA00035292"/>
    </source>
</evidence>
<dbReference type="GO" id="GO:0019843">
    <property type="term" value="F:rRNA binding"/>
    <property type="evidence" value="ECO:0007669"/>
    <property type="project" value="UniProtKB-UniRule"/>
</dbReference>
<dbReference type="Gene3D" id="3.10.430.100">
    <property type="entry name" value="Ribosomal protein L9, C-terminal domain"/>
    <property type="match status" value="1"/>
</dbReference>
<evidence type="ECO:0000256" key="2">
    <source>
        <dbReference type="ARBA" id="ARBA00022730"/>
    </source>
</evidence>
<comment type="similarity">
    <text evidence="1 7">Belongs to the bacterial ribosomal protein bL9 family.</text>
</comment>
<name>A0A1F6M9M3_9BACT</name>
<evidence type="ECO:0000256" key="4">
    <source>
        <dbReference type="ARBA" id="ARBA00022980"/>
    </source>
</evidence>
<evidence type="ECO:0000259" key="9">
    <source>
        <dbReference type="Pfam" id="PF03948"/>
    </source>
</evidence>
<keyword evidence="2 7" id="KW-0699">rRNA-binding</keyword>
<dbReference type="InterPro" id="IPR000244">
    <property type="entry name" value="Ribosomal_bL9"/>
</dbReference>
<dbReference type="InterPro" id="IPR020594">
    <property type="entry name" value="Ribosomal_bL9_bac/chp"/>
</dbReference>
<dbReference type="PANTHER" id="PTHR21368">
    <property type="entry name" value="50S RIBOSOMAL PROTEIN L9"/>
    <property type="match status" value="1"/>
</dbReference>
<comment type="function">
    <text evidence="7">Binds to the 23S rRNA.</text>
</comment>
<keyword evidence="5 7" id="KW-0687">Ribonucleoprotein</keyword>
<dbReference type="AlphaFoldDB" id="A0A1F6M9M3"/>